<accession>A0A0D0DZM4</accession>
<reference evidence="2 3" key="1">
    <citation type="submission" date="2014-04" db="EMBL/GenBank/DDBJ databases">
        <authorList>
            <consortium name="DOE Joint Genome Institute"/>
            <person name="Kuo A."/>
            <person name="Kohler A."/>
            <person name="Jargeat P."/>
            <person name="Nagy L.G."/>
            <person name="Floudas D."/>
            <person name="Copeland A."/>
            <person name="Barry K.W."/>
            <person name="Cichocki N."/>
            <person name="Veneault-Fourrey C."/>
            <person name="LaButti K."/>
            <person name="Lindquist E.A."/>
            <person name="Lipzen A."/>
            <person name="Lundell T."/>
            <person name="Morin E."/>
            <person name="Murat C."/>
            <person name="Sun H."/>
            <person name="Tunlid A."/>
            <person name="Henrissat B."/>
            <person name="Grigoriev I.V."/>
            <person name="Hibbett D.S."/>
            <person name="Martin F."/>
            <person name="Nordberg H.P."/>
            <person name="Cantor M.N."/>
            <person name="Hua S.X."/>
        </authorList>
    </citation>
    <scope>NUCLEOTIDE SEQUENCE [LARGE SCALE GENOMIC DNA]</scope>
    <source>
        <strain evidence="2 3">Ve08.2h10</strain>
    </source>
</reference>
<evidence type="ECO:0000313" key="2">
    <source>
        <dbReference type="EMBL" id="KIK92634.1"/>
    </source>
</evidence>
<feature type="region of interest" description="Disordered" evidence="1">
    <location>
        <begin position="44"/>
        <end position="63"/>
    </location>
</feature>
<organism evidence="2 3">
    <name type="scientific">Paxillus rubicundulus Ve08.2h10</name>
    <dbReference type="NCBI Taxonomy" id="930991"/>
    <lineage>
        <taxon>Eukaryota</taxon>
        <taxon>Fungi</taxon>
        <taxon>Dikarya</taxon>
        <taxon>Basidiomycota</taxon>
        <taxon>Agaricomycotina</taxon>
        <taxon>Agaricomycetes</taxon>
        <taxon>Agaricomycetidae</taxon>
        <taxon>Boletales</taxon>
        <taxon>Paxilineae</taxon>
        <taxon>Paxillaceae</taxon>
        <taxon>Paxillus</taxon>
    </lineage>
</organism>
<protein>
    <submittedName>
        <fullName evidence="2">Uncharacterized protein</fullName>
    </submittedName>
</protein>
<dbReference type="InParanoid" id="A0A0D0DZM4"/>
<evidence type="ECO:0000313" key="3">
    <source>
        <dbReference type="Proteomes" id="UP000054538"/>
    </source>
</evidence>
<sequence length="63" mass="7064">MTAGQLRLLGAMPMLSKSFNPQACRLHTEQNEGVNRSRFFRHAEHQGGSDDLMCDAQPPSHRV</sequence>
<evidence type="ECO:0000256" key="1">
    <source>
        <dbReference type="SAM" id="MobiDB-lite"/>
    </source>
</evidence>
<dbReference type="AlphaFoldDB" id="A0A0D0DZM4"/>
<dbReference type="HOGENOM" id="CLU_2886479_0_0_1"/>
<dbReference type="EMBL" id="KN825259">
    <property type="protein sequence ID" value="KIK92634.1"/>
    <property type="molecule type" value="Genomic_DNA"/>
</dbReference>
<gene>
    <name evidence="2" type="ORF">PAXRUDRAFT_829752</name>
</gene>
<keyword evidence="3" id="KW-1185">Reference proteome</keyword>
<name>A0A0D0DZM4_9AGAM</name>
<reference evidence="3" key="2">
    <citation type="submission" date="2015-01" db="EMBL/GenBank/DDBJ databases">
        <title>Evolutionary Origins and Diversification of the Mycorrhizal Mutualists.</title>
        <authorList>
            <consortium name="DOE Joint Genome Institute"/>
            <consortium name="Mycorrhizal Genomics Consortium"/>
            <person name="Kohler A."/>
            <person name="Kuo A."/>
            <person name="Nagy L.G."/>
            <person name="Floudas D."/>
            <person name="Copeland A."/>
            <person name="Barry K.W."/>
            <person name="Cichocki N."/>
            <person name="Veneault-Fourrey C."/>
            <person name="LaButti K."/>
            <person name="Lindquist E.A."/>
            <person name="Lipzen A."/>
            <person name="Lundell T."/>
            <person name="Morin E."/>
            <person name="Murat C."/>
            <person name="Riley R."/>
            <person name="Ohm R."/>
            <person name="Sun H."/>
            <person name="Tunlid A."/>
            <person name="Henrissat B."/>
            <person name="Grigoriev I.V."/>
            <person name="Hibbett D.S."/>
            <person name="Martin F."/>
        </authorList>
    </citation>
    <scope>NUCLEOTIDE SEQUENCE [LARGE SCALE GENOMIC DNA]</scope>
    <source>
        <strain evidence="3">Ve08.2h10</strain>
    </source>
</reference>
<dbReference type="Proteomes" id="UP000054538">
    <property type="component" value="Unassembled WGS sequence"/>
</dbReference>
<proteinExistence type="predicted"/>